<proteinExistence type="predicted"/>
<protein>
    <submittedName>
        <fullName evidence="2">N-(5'-phosphoribosyl)anthranilate isomerase</fullName>
    </submittedName>
</protein>
<dbReference type="AlphaFoldDB" id="A0AAE1GXJ2"/>
<accession>A0AAE1GXJ2</accession>
<feature type="region of interest" description="Disordered" evidence="1">
    <location>
        <begin position="255"/>
        <end position="276"/>
    </location>
</feature>
<comment type="caution">
    <text evidence="2">The sequence shown here is derived from an EMBL/GenBank/DDBJ whole genome shotgun (WGS) entry which is preliminary data.</text>
</comment>
<keyword evidence="2" id="KW-0413">Isomerase</keyword>
<dbReference type="Proteomes" id="UP001219518">
    <property type="component" value="Unassembled WGS sequence"/>
</dbReference>
<dbReference type="EMBL" id="JAHWGI010000200">
    <property type="protein sequence ID" value="KAK3910859.1"/>
    <property type="molecule type" value="Genomic_DNA"/>
</dbReference>
<gene>
    <name evidence="2" type="ORF">KUF71_020564</name>
</gene>
<name>A0AAE1GXJ2_9NEOP</name>
<reference evidence="2" key="2">
    <citation type="journal article" date="2023" name="BMC Genomics">
        <title>Pest status, molecular evolution, and epigenetic factors derived from the genome assembly of Frankliniella fusca, a thysanopteran phytovirus vector.</title>
        <authorList>
            <person name="Catto M.A."/>
            <person name="Labadie P.E."/>
            <person name="Jacobson A.L."/>
            <person name="Kennedy G.G."/>
            <person name="Srinivasan R."/>
            <person name="Hunt B.G."/>
        </authorList>
    </citation>
    <scope>NUCLEOTIDE SEQUENCE</scope>
    <source>
        <strain evidence="2">PL_HMW_Pooled</strain>
    </source>
</reference>
<dbReference type="GO" id="GO:0016853">
    <property type="term" value="F:isomerase activity"/>
    <property type="evidence" value="ECO:0007669"/>
    <property type="project" value="UniProtKB-KW"/>
</dbReference>
<sequence>MVWGPVKVIQQGPGRDIGGWGFHSRTPFSHGSVFPHSSIVGCLWHFGVVISCNARKLGLADLAQENDLIFSYIRCLSAVPLLPADMIMLGVDELWVEIEATQWGPVLEPLFLYFRREWSTRLQELSVFGQPERTNNCSESDNHSLCVVIPKTRPSIWQCIGKYSKPLILRTWIAVIVTTGGFVQLEYLAWQDKLASPLRLVNQARKWSAVLNDRTVRRLTNMLEQREMTPGQFLHSASHTMISAVRYGLRQRRRFNDASDDSSSNSSTSDESSDDE</sequence>
<evidence type="ECO:0000256" key="1">
    <source>
        <dbReference type="SAM" id="MobiDB-lite"/>
    </source>
</evidence>
<reference evidence="2" key="1">
    <citation type="submission" date="2021-07" db="EMBL/GenBank/DDBJ databases">
        <authorList>
            <person name="Catto M.A."/>
            <person name="Jacobson A."/>
            <person name="Kennedy G."/>
            <person name="Labadie P."/>
            <person name="Hunt B.G."/>
            <person name="Srinivasan R."/>
        </authorList>
    </citation>
    <scope>NUCLEOTIDE SEQUENCE</scope>
    <source>
        <strain evidence="2">PL_HMW_Pooled</strain>
        <tissue evidence="2">Head</tissue>
    </source>
</reference>
<organism evidence="2 3">
    <name type="scientific">Frankliniella fusca</name>
    <dbReference type="NCBI Taxonomy" id="407009"/>
    <lineage>
        <taxon>Eukaryota</taxon>
        <taxon>Metazoa</taxon>
        <taxon>Ecdysozoa</taxon>
        <taxon>Arthropoda</taxon>
        <taxon>Hexapoda</taxon>
        <taxon>Insecta</taxon>
        <taxon>Pterygota</taxon>
        <taxon>Neoptera</taxon>
        <taxon>Paraneoptera</taxon>
        <taxon>Thysanoptera</taxon>
        <taxon>Terebrantia</taxon>
        <taxon>Thripoidea</taxon>
        <taxon>Thripidae</taxon>
        <taxon>Frankliniella</taxon>
    </lineage>
</organism>
<keyword evidence="3" id="KW-1185">Reference proteome</keyword>
<feature type="compositionally biased region" description="Low complexity" evidence="1">
    <location>
        <begin position="261"/>
        <end position="270"/>
    </location>
</feature>
<evidence type="ECO:0000313" key="3">
    <source>
        <dbReference type="Proteomes" id="UP001219518"/>
    </source>
</evidence>
<evidence type="ECO:0000313" key="2">
    <source>
        <dbReference type="EMBL" id="KAK3910859.1"/>
    </source>
</evidence>